<name>A0ACC8EPU0_9PEZI</name>
<dbReference type="EMBL" id="KV748243">
    <property type="protein sequence ID" value="OCK88411.1"/>
    <property type="molecule type" value="Genomic_DNA"/>
</dbReference>
<gene>
    <name evidence="1" type="ORF">K441DRAFT_621349</name>
</gene>
<dbReference type="Proteomes" id="UP000250078">
    <property type="component" value="Unassembled WGS sequence"/>
</dbReference>
<keyword evidence="2" id="KW-1185">Reference proteome</keyword>
<protein>
    <submittedName>
        <fullName evidence="1">Uncharacterized protein</fullName>
    </submittedName>
</protein>
<proteinExistence type="predicted"/>
<organism evidence="1 2">
    <name type="scientific">Cenococcum geophilum 1.58</name>
    <dbReference type="NCBI Taxonomy" id="794803"/>
    <lineage>
        <taxon>Eukaryota</taxon>
        <taxon>Fungi</taxon>
        <taxon>Dikarya</taxon>
        <taxon>Ascomycota</taxon>
        <taxon>Pezizomycotina</taxon>
        <taxon>Dothideomycetes</taxon>
        <taxon>Pleosporomycetidae</taxon>
        <taxon>Gloniales</taxon>
        <taxon>Gloniaceae</taxon>
        <taxon>Cenococcum</taxon>
    </lineage>
</organism>
<accession>A0ACC8EPU0</accession>
<reference evidence="1 2" key="1">
    <citation type="journal article" date="2016" name="Nat. Commun.">
        <title>Ectomycorrhizal ecology is imprinted in the genome of the dominant symbiotic fungus Cenococcum geophilum.</title>
        <authorList>
            <consortium name="DOE Joint Genome Institute"/>
            <person name="Peter M."/>
            <person name="Kohler A."/>
            <person name="Ohm R.A."/>
            <person name="Kuo A."/>
            <person name="Krutzmann J."/>
            <person name="Morin E."/>
            <person name="Arend M."/>
            <person name="Barry K.W."/>
            <person name="Binder M."/>
            <person name="Choi C."/>
            <person name="Clum A."/>
            <person name="Copeland A."/>
            <person name="Grisel N."/>
            <person name="Haridas S."/>
            <person name="Kipfer T."/>
            <person name="LaButti K."/>
            <person name="Lindquist E."/>
            <person name="Lipzen A."/>
            <person name="Maire R."/>
            <person name="Meier B."/>
            <person name="Mihaltcheva S."/>
            <person name="Molinier V."/>
            <person name="Murat C."/>
            <person name="Poggeler S."/>
            <person name="Quandt C.A."/>
            <person name="Sperisen C."/>
            <person name="Tritt A."/>
            <person name="Tisserant E."/>
            <person name="Crous P.W."/>
            <person name="Henrissat B."/>
            <person name="Nehls U."/>
            <person name="Egli S."/>
            <person name="Spatafora J.W."/>
            <person name="Grigoriev I.V."/>
            <person name="Martin F.M."/>
        </authorList>
    </citation>
    <scope>NUCLEOTIDE SEQUENCE [LARGE SCALE GENOMIC DNA]</scope>
    <source>
        <strain evidence="1 2">1.58</strain>
    </source>
</reference>
<sequence length="313" mass="35168">MNSLSACCAAFKDCLYNVLTSATDNLQQVDWVSEARYISTAIILAGLIVLSGTYIDRRFSVQHHFQTPVKISNLVSKITATIMTPPAPSEISDNPRKGLGVLTNTYDASRDFTRRCCFATPDITIYGWPSKGGVIILDNATAPDFDYLGLDRLHPVMKRYESPDDEDAFCEQILLLGAKWWSSYARFSLLKGAELHEEDCVLLLEEGEEPEPELKERLWVRVAWPSSGGLVVSEFDTTLYGYDPDSDSFVLDDENRLQLCRDMDEKAAVLKEKFEAKTFASVEECQGNAFINLQNWREAGKASTIQESIMEEQ</sequence>
<evidence type="ECO:0000313" key="1">
    <source>
        <dbReference type="EMBL" id="OCK88411.1"/>
    </source>
</evidence>
<evidence type="ECO:0000313" key="2">
    <source>
        <dbReference type="Proteomes" id="UP000250078"/>
    </source>
</evidence>